<dbReference type="Proteomes" id="UP000030341">
    <property type="component" value="Chromosome 2"/>
</dbReference>
<dbReference type="AlphaFoldDB" id="A0A0A7EKK1"/>
<dbReference type="EMBL" id="CP009889">
    <property type="protein sequence ID" value="AIY66586.1"/>
    <property type="molecule type" value="Genomic_DNA"/>
</dbReference>
<accession>A0A0A7EKK1</accession>
<gene>
    <name evidence="2" type="ORF">OM33_15695</name>
</gene>
<feature type="signal peptide" evidence="1">
    <location>
        <begin position="1"/>
        <end position="20"/>
    </location>
</feature>
<protein>
    <recommendedName>
        <fullName evidence="4">Lipoprotein</fullName>
    </recommendedName>
</protein>
<reference evidence="2 3" key="1">
    <citation type="submission" date="2014-11" db="EMBL/GenBank/DDBJ databases">
        <title>Complete Genome Sequence of Pseudoalteromonas sp. Strain OCN003 Isolated from Kaneohe Bay, Oahu, Hawaii.</title>
        <authorList>
            <person name="Beurmann S."/>
            <person name="Videau P."/>
            <person name="Ushijima B."/>
            <person name="Smith A.M."/>
            <person name="Aeby G.S."/>
            <person name="Callahan S.M."/>
            <person name="Belcaid M."/>
        </authorList>
    </citation>
    <scope>NUCLEOTIDE SEQUENCE [LARGE SCALE GENOMIC DNA]</scope>
    <source>
        <strain evidence="2 3">OCN003</strain>
    </source>
</reference>
<evidence type="ECO:0000313" key="2">
    <source>
        <dbReference type="EMBL" id="AIY66586.1"/>
    </source>
</evidence>
<evidence type="ECO:0000313" key="3">
    <source>
        <dbReference type="Proteomes" id="UP000030341"/>
    </source>
</evidence>
<name>A0A0A7EKK1_9GAMM</name>
<dbReference type="OrthoDB" id="6290936at2"/>
<dbReference type="HOGENOM" id="CLU_1720824_0_0_6"/>
<dbReference type="KEGG" id="pseo:OM33_15695"/>
<feature type="chain" id="PRO_5002039217" description="Lipoprotein" evidence="1">
    <location>
        <begin position="21"/>
        <end position="152"/>
    </location>
</feature>
<proteinExistence type="predicted"/>
<dbReference type="RefSeq" id="WP_040134929.1">
    <property type="nucleotide sequence ID" value="NZ_CP009889.1"/>
</dbReference>
<evidence type="ECO:0000256" key="1">
    <source>
        <dbReference type="SAM" id="SignalP"/>
    </source>
</evidence>
<evidence type="ECO:0008006" key="4">
    <source>
        <dbReference type="Google" id="ProtNLM"/>
    </source>
</evidence>
<sequence length="152" mass="17543">MTKYSSLLLVFLFLPKLVGACMFPNQGNEYDALIKLEKLETKNRYRLSVPRIIESSSGWPTVTLIYSSHELDKGCKEGTLIDGTQTICLPQEQIREEINLNNTWEKAIDWVSNKNSYEGEIQIMERENFSVEVSVMWETEVCLTFGRKVIIK</sequence>
<organism evidence="2 3">
    <name type="scientific">Pseudoalteromonas piratica</name>
    <dbReference type="NCBI Taxonomy" id="1348114"/>
    <lineage>
        <taxon>Bacteria</taxon>
        <taxon>Pseudomonadati</taxon>
        <taxon>Pseudomonadota</taxon>
        <taxon>Gammaproteobacteria</taxon>
        <taxon>Alteromonadales</taxon>
        <taxon>Pseudoalteromonadaceae</taxon>
        <taxon>Pseudoalteromonas</taxon>
    </lineage>
</organism>
<keyword evidence="3" id="KW-1185">Reference proteome</keyword>
<keyword evidence="1" id="KW-0732">Signal</keyword>